<accession>A0A2K5ANZ7</accession>
<dbReference type="InterPro" id="IPR035435">
    <property type="entry name" value="DPH1/DPH2_euk_archaea"/>
</dbReference>
<dbReference type="InterPro" id="IPR022428">
    <property type="entry name" value="Dph2_arc"/>
</dbReference>
<keyword evidence="4 10" id="KW-0808">Transferase</keyword>
<keyword evidence="5 10" id="KW-0949">S-adenosyl-L-methionine</keyword>
<protein>
    <recommendedName>
        <fullName evidence="3 10">2-(3-amino-3-carboxypropyl)histidine synthase</fullName>
        <ecNumber evidence="3 10">2.5.1.108</ecNumber>
    </recommendedName>
</protein>
<dbReference type="InterPro" id="IPR042263">
    <property type="entry name" value="DPH1/DPH2_1"/>
</dbReference>
<evidence type="ECO:0000256" key="9">
    <source>
        <dbReference type="ARBA" id="ARBA00048403"/>
    </source>
</evidence>
<gene>
    <name evidence="11" type="ORF">NCAV_0164</name>
</gene>
<evidence type="ECO:0000256" key="4">
    <source>
        <dbReference type="ARBA" id="ARBA00022679"/>
    </source>
</evidence>
<dbReference type="PANTHER" id="PTHR10762:SF1">
    <property type="entry name" value="2-(3-AMINO-3-CARBOXYPROPYL)HISTIDINE SYNTHASE SUBUNIT 1"/>
    <property type="match status" value="1"/>
</dbReference>
<organism evidence="11 12">
    <name type="scientific">Candidatus Nitrosocaldus cavascurensis</name>
    <dbReference type="NCBI Taxonomy" id="2058097"/>
    <lineage>
        <taxon>Archaea</taxon>
        <taxon>Nitrososphaerota</taxon>
        <taxon>Nitrososphaeria</taxon>
        <taxon>Candidatus Nitrosocaldales</taxon>
        <taxon>Candidatus Nitrosocaldaceae</taxon>
        <taxon>Candidatus Nitrosocaldus</taxon>
    </lineage>
</organism>
<dbReference type="PANTHER" id="PTHR10762">
    <property type="entry name" value="DIPHTHAMIDE BIOSYNTHESIS PROTEIN"/>
    <property type="match status" value="1"/>
</dbReference>
<name>A0A2K5ANZ7_9ARCH</name>
<dbReference type="SFLD" id="SFLDS00032">
    <property type="entry name" value="Radical_SAM_3-amino-3-carboxyp"/>
    <property type="match status" value="1"/>
</dbReference>
<reference evidence="12" key="1">
    <citation type="submission" date="2018-01" db="EMBL/GenBank/DDBJ databases">
        <authorList>
            <person name="Kerou L M."/>
        </authorList>
    </citation>
    <scope>NUCLEOTIDE SEQUENCE [LARGE SCALE GENOMIC DNA]</scope>
    <source>
        <strain evidence="12">SCU2</strain>
    </source>
</reference>
<keyword evidence="7 10" id="KW-0408">Iron</keyword>
<dbReference type="NCBIfam" id="TIGR03682">
    <property type="entry name" value="arCOG04112"/>
    <property type="match status" value="1"/>
</dbReference>
<dbReference type="Pfam" id="PF01866">
    <property type="entry name" value="Diphthamide_syn"/>
    <property type="match status" value="1"/>
</dbReference>
<evidence type="ECO:0000256" key="8">
    <source>
        <dbReference type="ARBA" id="ARBA00023014"/>
    </source>
</evidence>
<dbReference type="Gene3D" id="3.40.50.11840">
    <property type="entry name" value="Diphthamide synthesis DPH1/DPH2 domain 1"/>
    <property type="match status" value="1"/>
</dbReference>
<evidence type="ECO:0000256" key="10">
    <source>
        <dbReference type="PIRNR" id="PIRNR004967"/>
    </source>
</evidence>
<dbReference type="Proteomes" id="UP000236248">
    <property type="component" value="Chromosome NCAV"/>
</dbReference>
<sequence>MIHIDEERIFSIIRERKPRVVAFNGPEALLGKISIIADKVSKEFCIDAYVIADPCYGSCDLNTDAAKRLNADILFHVGHSISMREFGNVVFIDAYDDIQFDSVLAKCINMLKEKGIENVAVLTDSQHIHEVDNAIAILKQHGFNVVTTRGKGQLMDAQVFGCEFYPAFYARDDADAFIFLGQSTFHAVGVALSTGRLTLMLDPYYDEVKEVNSIAEMLKRRAFLAIYKALDAQRIGLIVGIKEGQMMLNRVKDIKSRLEAHGRSVRLIALTEVTEERLRIFNDIDAFIQVACPRISMDNEFSKPVLSVPQAYTLLKMLDKQSVEYDEFLVLPHWL</sequence>
<dbReference type="KEGG" id="ncv:NCAV_0164"/>
<evidence type="ECO:0000256" key="7">
    <source>
        <dbReference type="ARBA" id="ARBA00023004"/>
    </source>
</evidence>
<dbReference type="InterPro" id="IPR042265">
    <property type="entry name" value="DPH1/DPH2_3"/>
</dbReference>
<dbReference type="InterPro" id="IPR016435">
    <property type="entry name" value="DPH1/DPH2"/>
</dbReference>
<evidence type="ECO:0000313" key="12">
    <source>
        <dbReference type="Proteomes" id="UP000236248"/>
    </source>
</evidence>
<comment type="similarity">
    <text evidence="10">Belongs to the DPH1/DPH2 family.</text>
</comment>
<comment type="function">
    <text evidence="10">Catalyzes the first step of diphthamide biosynthesis, i.e. the transfer of the 3-amino-3-carboxypropyl group from S-adenosyl-L-methionine (SAM) to the C2 position of the imidazole ring of the target histidine residue in translation elongation factor 2 (EF-2).</text>
</comment>
<evidence type="ECO:0000256" key="3">
    <source>
        <dbReference type="ARBA" id="ARBA00012221"/>
    </source>
</evidence>
<keyword evidence="6 10" id="KW-0479">Metal-binding</keyword>
<dbReference type="EC" id="2.5.1.108" evidence="3 10"/>
<dbReference type="GeneID" id="41594265"/>
<keyword evidence="10" id="KW-0004">4Fe-4S</keyword>
<dbReference type="UniPathway" id="UPA00559"/>
<comment type="cofactor">
    <cofactor evidence="1 10">
        <name>[4Fe-4S] cluster</name>
        <dbReference type="ChEBI" id="CHEBI:49883"/>
    </cofactor>
</comment>
<dbReference type="RefSeq" id="WP_103287805.1">
    <property type="nucleotide sequence ID" value="NZ_LT981265.1"/>
</dbReference>
<evidence type="ECO:0000256" key="5">
    <source>
        <dbReference type="ARBA" id="ARBA00022691"/>
    </source>
</evidence>
<evidence type="ECO:0000313" key="11">
    <source>
        <dbReference type="EMBL" id="SPC33364.1"/>
    </source>
</evidence>
<evidence type="ECO:0000256" key="6">
    <source>
        <dbReference type="ARBA" id="ARBA00022723"/>
    </source>
</evidence>
<dbReference type="AlphaFoldDB" id="A0A2K5ANZ7"/>
<dbReference type="GO" id="GO:0017183">
    <property type="term" value="P:protein histidyl modification to diphthamide"/>
    <property type="evidence" value="ECO:0007669"/>
    <property type="project" value="UniProtKB-UniRule"/>
</dbReference>
<evidence type="ECO:0000256" key="1">
    <source>
        <dbReference type="ARBA" id="ARBA00001966"/>
    </source>
</evidence>
<dbReference type="Gene3D" id="3.40.50.11860">
    <property type="entry name" value="Diphthamide synthesis DPH1/DPH2 domain 3"/>
    <property type="match status" value="1"/>
</dbReference>
<dbReference type="InterPro" id="IPR042264">
    <property type="entry name" value="DPH1/DPH2_2"/>
</dbReference>
<dbReference type="Gene3D" id="3.40.50.11850">
    <property type="entry name" value="Diphthamide synthesis DPH1/DPH2 domain 2"/>
    <property type="match status" value="1"/>
</dbReference>
<dbReference type="EMBL" id="LT981265">
    <property type="protein sequence ID" value="SPC33364.1"/>
    <property type="molecule type" value="Genomic_DNA"/>
</dbReference>
<proteinExistence type="inferred from homology"/>
<dbReference type="GO" id="GO:0090560">
    <property type="term" value="F:2-(3-amino-3-carboxypropyl)histidine synthase activity"/>
    <property type="evidence" value="ECO:0007669"/>
    <property type="project" value="UniProtKB-UniRule"/>
</dbReference>
<dbReference type="GO" id="GO:0046872">
    <property type="term" value="F:metal ion binding"/>
    <property type="evidence" value="ECO:0007669"/>
    <property type="project" value="UniProtKB-KW"/>
</dbReference>
<dbReference type="NCBIfam" id="TIGR00322">
    <property type="entry name" value="diphth2_R"/>
    <property type="match status" value="1"/>
</dbReference>
<dbReference type="PIRSF" id="PIRSF004967">
    <property type="entry name" value="DPH1"/>
    <property type="match status" value="1"/>
</dbReference>
<dbReference type="GO" id="GO:0051539">
    <property type="term" value="F:4 iron, 4 sulfur cluster binding"/>
    <property type="evidence" value="ECO:0007669"/>
    <property type="project" value="UniProtKB-UniRule"/>
</dbReference>
<comment type="catalytic activity">
    <reaction evidence="9 10">
        <text>L-histidyl-[translation elongation factor 2] + S-adenosyl-L-methionine = 2-[(3S)-amino-3-carboxypropyl]-L-histidyl-[translation elongation factor 2] + S-methyl-5'-thioadenosine + H(+)</text>
        <dbReference type="Rhea" id="RHEA:36783"/>
        <dbReference type="Rhea" id="RHEA-COMP:9748"/>
        <dbReference type="Rhea" id="RHEA-COMP:9749"/>
        <dbReference type="ChEBI" id="CHEBI:15378"/>
        <dbReference type="ChEBI" id="CHEBI:17509"/>
        <dbReference type="ChEBI" id="CHEBI:29979"/>
        <dbReference type="ChEBI" id="CHEBI:59789"/>
        <dbReference type="ChEBI" id="CHEBI:73995"/>
        <dbReference type="EC" id="2.5.1.108"/>
    </reaction>
</comment>
<keyword evidence="12" id="KW-1185">Reference proteome</keyword>
<comment type="pathway">
    <text evidence="2 10">Protein modification; peptidyl-diphthamide biosynthesis.</text>
</comment>
<keyword evidence="8 10" id="KW-0411">Iron-sulfur</keyword>
<evidence type="ECO:0000256" key="2">
    <source>
        <dbReference type="ARBA" id="ARBA00005156"/>
    </source>
</evidence>